<dbReference type="InterPro" id="IPR038765">
    <property type="entry name" value="Papain-like_cys_pep_sf"/>
</dbReference>
<dbReference type="EMBL" id="MLFT02000003">
    <property type="protein sequence ID" value="PHT53154.1"/>
    <property type="molecule type" value="Genomic_DNA"/>
</dbReference>
<dbReference type="SUPFAM" id="SSF54001">
    <property type="entry name" value="Cysteine proteinases"/>
    <property type="match status" value="1"/>
</dbReference>
<sequence length="424" mass="48810">MEEGNFPTRRWEDLKIDILVKILQASDFFETIFVVSQVCRSWRLACSNQDLWKRLDLSVLQSNFIRTQIELITRTGICSTFCRWEDLESLTMPSIRNPASVIQEIGRSCRNFTELKIMGPCDMRFATALVGYRLQQITYVVQQISDLFLLFLTDYSSAAIGAENDEHGEEKYFKREDPNANSPSTDELVKTFSIDHYPVRMQCDGATDLTGDFMVKDSCFRQYLDLPEDNNARFQMKMVYDILKRSYTYSNPTKALRIPQKSKSKPSDCGDLVFLVGPSFKNINLINALKVYIPINYGDEFHWVLAVVVLKERHIRVYDSMSQRRHSGPSSEIQKLAKILPTYLDMSSFLYQKVHTNWLTIEAYRDKMSNPFDIEYVEGIAQQSIGSLIDNSSFLGGCHIEATAERHNITIDNPSTVSMEEEKV</sequence>
<proteinExistence type="inferred from homology"/>
<dbReference type="InterPro" id="IPR001810">
    <property type="entry name" value="F-box_dom"/>
</dbReference>
<comment type="caution">
    <text evidence="5">The sequence shown here is derived from an EMBL/GenBank/DDBJ whole genome shotgun (WGS) entry which is preliminary data.</text>
</comment>
<dbReference type="PANTHER" id="PTHR31470:SF46">
    <property type="entry name" value="ULP1 PROTEASE FAMILY, C-TERMINAL CATALYTIC DOMAIN CONTAINING PROTEIN"/>
    <property type="match status" value="1"/>
</dbReference>
<dbReference type="PANTHER" id="PTHR31470">
    <property type="entry name" value="CYSTEINE PROTEINASES SUPERFAMILY PROTEIN-RELATED-RELATED"/>
    <property type="match status" value="1"/>
</dbReference>
<dbReference type="GO" id="GO:0006508">
    <property type="term" value="P:proteolysis"/>
    <property type="evidence" value="ECO:0007669"/>
    <property type="project" value="UniProtKB-KW"/>
</dbReference>
<dbReference type="SMART" id="SM00256">
    <property type="entry name" value="FBOX"/>
    <property type="match status" value="1"/>
</dbReference>
<comment type="similarity">
    <text evidence="1">Belongs to the peptidase C48 family.</text>
</comment>
<evidence type="ECO:0000313" key="5">
    <source>
        <dbReference type="EMBL" id="PHT53154.1"/>
    </source>
</evidence>
<evidence type="ECO:0000256" key="3">
    <source>
        <dbReference type="ARBA" id="ARBA00022801"/>
    </source>
</evidence>
<gene>
    <name evidence="5" type="ORF">CQW23_07616</name>
</gene>
<dbReference type="AlphaFoldDB" id="A0A2G2X6L0"/>
<evidence type="ECO:0000259" key="4">
    <source>
        <dbReference type="SMART" id="SM00256"/>
    </source>
</evidence>
<keyword evidence="2" id="KW-0645">Protease</keyword>
<dbReference type="SUPFAM" id="SSF81383">
    <property type="entry name" value="F-box domain"/>
    <property type="match status" value="1"/>
</dbReference>
<dbReference type="Gene3D" id="3.40.395.10">
    <property type="entry name" value="Adenoviral Proteinase, Chain A"/>
    <property type="match status" value="1"/>
</dbReference>
<dbReference type="OrthoDB" id="1930729at2759"/>
<dbReference type="Pfam" id="PF12937">
    <property type="entry name" value="F-box-like"/>
    <property type="match status" value="1"/>
</dbReference>
<evidence type="ECO:0000256" key="1">
    <source>
        <dbReference type="ARBA" id="ARBA00005234"/>
    </source>
</evidence>
<accession>A0A2G2X6L0</accession>
<evidence type="ECO:0000256" key="2">
    <source>
        <dbReference type="ARBA" id="ARBA00022670"/>
    </source>
</evidence>
<organism evidence="5 6">
    <name type="scientific">Capsicum baccatum</name>
    <name type="common">Peruvian pepper</name>
    <dbReference type="NCBI Taxonomy" id="33114"/>
    <lineage>
        <taxon>Eukaryota</taxon>
        <taxon>Viridiplantae</taxon>
        <taxon>Streptophyta</taxon>
        <taxon>Embryophyta</taxon>
        <taxon>Tracheophyta</taxon>
        <taxon>Spermatophyta</taxon>
        <taxon>Magnoliopsida</taxon>
        <taxon>eudicotyledons</taxon>
        <taxon>Gunneridae</taxon>
        <taxon>Pentapetalae</taxon>
        <taxon>asterids</taxon>
        <taxon>lamiids</taxon>
        <taxon>Solanales</taxon>
        <taxon>Solanaceae</taxon>
        <taxon>Solanoideae</taxon>
        <taxon>Capsiceae</taxon>
        <taxon>Capsicum</taxon>
    </lineage>
</organism>
<protein>
    <submittedName>
        <fullName evidence="5">F-box/LRR-repeat protein</fullName>
    </submittedName>
</protein>
<reference evidence="5 6" key="1">
    <citation type="journal article" date="2017" name="Genome Biol.">
        <title>New reference genome sequences of hot pepper reveal the massive evolution of plant disease-resistance genes by retroduplication.</title>
        <authorList>
            <person name="Kim S."/>
            <person name="Park J."/>
            <person name="Yeom S.I."/>
            <person name="Kim Y.M."/>
            <person name="Seo E."/>
            <person name="Kim K.T."/>
            <person name="Kim M.S."/>
            <person name="Lee J.M."/>
            <person name="Cheong K."/>
            <person name="Shin H.S."/>
            <person name="Kim S.B."/>
            <person name="Han K."/>
            <person name="Lee J."/>
            <person name="Park M."/>
            <person name="Lee H.A."/>
            <person name="Lee H.Y."/>
            <person name="Lee Y."/>
            <person name="Oh S."/>
            <person name="Lee J.H."/>
            <person name="Choi E."/>
            <person name="Choi E."/>
            <person name="Lee S.E."/>
            <person name="Jeon J."/>
            <person name="Kim H."/>
            <person name="Choi G."/>
            <person name="Song H."/>
            <person name="Lee J."/>
            <person name="Lee S.C."/>
            <person name="Kwon J.K."/>
            <person name="Lee H.Y."/>
            <person name="Koo N."/>
            <person name="Hong Y."/>
            <person name="Kim R.W."/>
            <person name="Kang W.H."/>
            <person name="Huh J.H."/>
            <person name="Kang B.C."/>
            <person name="Yang T.J."/>
            <person name="Lee Y.H."/>
            <person name="Bennetzen J.L."/>
            <person name="Choi D."/>
        </authorList>
    </citation>
    <scope>NUCLEOTIDE SEQUENCE [LARGE SCALE GENOMIC DNA]</scope>
    <source>
        <strain evidence="6">cv. PBC81</strain>
    </source>
</reference>
<dbReference type="InterPro" id="IPR003653">
    <property type="entry name" value="Peptidase_C48_C"/>
</dbReference>
<evidence type="ECO:0000313" key="6">
    <source>
        <dbReference type="Proteomes" id="UP000224567"/>
    </source>
</evidence>
<feature type="domain" description="F-box" evidence="4">
    <location>
        <begin position="14"/>
        <end position="55"/>
    </location>
</feature>
<dbReference type="InterPro" id="IPR032675">
    <property type="entry name" value="LRR_dom_sf"/>
</dbReference>
<dbReference type="Proteomes" id="UP000224567">
    <property type="component" value="Unassembled WGS sequence"/>
</dbReference>
<name>A0A2G2X6L0_CAPBA</name>
<keyword evidence="6" id="KW-1185">Reference proteome</keyword>
<dbReference type="Pfam" id="PF02902">
    <property type="entry name" value="Peptidase_C48"/>
    <property type="match status" value="1"/>
</dbReference>
<dbReference type="InterPro" id="IPR036047">
    <property type="entry name" value="F-box-like_dom_sf"/>
</dbReference>
<dbReference type="Gene3D" id="3.80.10.10">
    <property type="entry name" value="Ribonuclease Inhibitor"/>
    <property type="match status" value="1"/>
</dbReference>
<keyword evidence="3" id="KW-0378">Hydrolase</keyword>
<dbReference type="GO" id="GO:0008234">
    <property type="term" value="F:cysteine-type peptidase activity"/>
    <property type="evidence" value="ECO:0007669"/>
    <property type="project" value="InterPro"/>
</dbReference>
<reference evidence="6" key="2">
    <citation type="journal article" date="2017" name="J. Anim. Genet.">
        <title>Multiple reference genome sequences of hot pepper reveal the massive evolution of plant disease resistance genes by retroduplication.</title>
        <authorList>
            <person name="Kim S."/>
            <person name="Park J."/>
            <person name="Yeom S.-I."/>
            <person name="Kim Y.-M."/>
            <person name="Seo E."/>
            <person name="Kim K.-T."/>
            <person name="Kim M.-S."/>
            <person name="Lee J.M."/>
            <person name="Cheong K."/>
            <person name="Shin H.-S."/>
            <person name="Kim S.-B."/>
            <person name="Han K."/>
            <person name="Lee J."/>
            <person name="Park M."/>
            <person name="Lee H.-A."/>
            <person name="Lee H.-Y."/>
            <person name="Lee Y."/>
            <person name="Oh S."/>
            <person name="Lee J.H."/>
            <person name="Choi E."/>
            <person name="Choi E."/>
            <person name="Lee S.E."/>
            <person name="Jeon J."/>
            <person name="Kim H."/>
            <person name="Choi G."/>
            <person name="Song H."/>
            <person name="Lee J."/>
            <person name="Lee S.-C."/>
            <person name="Kwon J.-K."/>
            <person name="Lee H.-Y."/>
            <person name="Koo N."/>
            <person name="Hong Y."/>
            <person name="Kim R.W."/>
            <person name="Kang W.-H."/>
            <person name="Huh J.H."/>
            <person name="Kang B.-C."/>
            <person name="Yang T.-J."/>
            <person name="Lee Y.-H."/>
            <person name="Bennetzen J.L."/>
            <person name="Choi D."/>
        </authorList>
    </citation>
    <scope>NUCLEOTIDE SEQUENCE [LARGE SCALE GENOMIC DNA]</scope>
    <source>
        <strain evidence="6">cv. PBC81</strain>
    </source>
</reference>